<evidence type="ECO:0000313" key="8">
    <source>
        <dbReference type="RefSeq" id="XP_052743397.1"/>
    </source>
</evidence>
<evidence type="ECO:0000256" key="5">
    <source>
        <dbReference type="SAM" id="Phobius"/>
    </source>
</evidence>
<keyword evidence="2" id="KW-0863">Zinc-finger</keyword>
<dbReference type="Pfam" id="PF23490">
    <property type="entry name" value="ZCCHC24_C"/>
    <property type="match status" value="1"/>
</dbReference>
<accession>A0ABM3LWI7</accession>
<keyword evidence="5" id="KW-0472">Membrane</keyword>
<dbReference type="Proteomes" id="UP001652582">
    <property type="component" value="Chromosome 19"/>
</dbReference>
<evidence type="ECO:0000256" key="1">
    <source>
        <dbReference type="ARBA" id="ARBA00022723"/>
    </source>
</evidence>
<dbReference type="InterPro" id="IPR033446">
    <property type="entry name" value="ZCCHC24_Znf-3CxxC"/>
</dbReference>
<proteinExistence type="predicted"/>
<dbReference type="InterPro" id="IPR057809">
    <property type="entry name" value="ZCCHC24_C"/>
</dbReference>
<protein>
    <submittedName>
        <fullName evidence="8">Zinc finger CCHC domain-containing protein 24</fullName>
    </submittedName>
</protein>
<sequence length="134" mass="15596">MANRRRRNKAKKGEGLTPYQGKRRSFGEFKCPQCQRRWMSANSWANSGQDCSKCKINVYPHRQMRLDNPGGLDKSDPTKRHPRELCQRCREIGDFCGRREWTGFYAFFAFCAVFAFIAFFIYFPSALPSPHAEA</sequence>
<keyword evidence="5" id="KW-1133">Transmembrane helix</keyword>
<dbReference type="RefSeq" id="XP_052743397.1">
    <property type="nucleotide sequence ID" value="XM_052887437.1"/>
</dbReference>
<gene>
    <name evidence="8" type="primary">LOC112050658</name>
</gene>
<feature type="compositionally biased region" description="Basic residues" evidence="4">
    <location>
        <begin position="1"/>
        <end position="10"/>
    </location>
</feature>
<name>A0ABM3LWI7_BICAN</name>
<feature type="transmembrane region" description="Helical" evidence="5">
    <location>
        <begin position="104"/>
        <end position="123"/>
    </location>
</feature>
<organism evidence="7 8">
    <name type="scientific">Bicyclus anynana</name>
    <name type="common">Squinting bush brown butterfly</name>
    <dbReference type="NCBI Taxonomy" id="110368"/>
    <lineage>
        <taxon>Eukaryota</taxon>
        <taxon>Metazoa</taxon>
        <taxon>Ecdysozoa</taxon>
        <taxon>Arthropoda</taxon>
        <taxon>Hexapoda</taxon>
        <taxon>Insecta</taxon>
        <taxon>Pterygota</taxon>
        <taxon>Neoptera</taxon>
        <taxon>Endopterygota</taxon>
        <taxon>Lepidoptera</taxon>
        <taxon>Glossata</taxon>
        <taxon>Ditrysia</taxon>
        <taxon>Papilionoidea</taxon>
        <taxon>Nymphalidae</taxon>
        <taxon>Satyrinae</taxon>
        <taxon>Satyrini</taxon>
        <taxon>Mycalesina</taxon>
        <taxon>Bicyclus</taxon>
    </lineage>
</organism>
<evidence type="ECO:0000259" key="6">
    <source>
        <dbReference type="SMART" id="SM01328"/>
    </source>
</evidence>
<feature type="region of interest" description="Disordered" evidence="4">
    <location>
        <begin position="1"/>
        <end position="23"/>
    </location>
</feature>
<dbReference type="SMART" id="SM01328">
    <property type="entry name" value="zf-3CxxC"/>
    <property type="match status" value="1"/>
</dbReference>
<feature type="domain" description="3CxxC-type" evidence="6">
    <location>
        <begin position="24"/>
        <end position="92"/>
    </location>
</feature>
<keyword evidence="5" id="KW-0812">Transmembrane</keyword>
<dbReference type="Pfam" id="PF17180">
    <property type="entry name" value="Zn_ribbon_3CxxC_2"/>
    <property type="match status" value="1"/>
</dbReference>
<evidence type="ECO:0000256" key="2">
    <source>
        <dbReference type="ARBA" id="ARBA00022771"/>
    </source>
</evidence>
<dbReference type="GeneID" id="112050658"/>
<keyword evidence="3" id="KW-0862">Zinc</keyword>
<dbReference type="InterPro" id="IPR027377">
    <property type="entry name" value="ZAR1/RTP1-5-like_Znf-3CxxC"/>
</dbReference>
<evidence type="ECO:0000313" key="7">
    <source>
        <dbReference type="Proteomes" id="UP001652582"/>
    </source>
</evidence>
<evidence type="ECO:0000256" key="3">
    <source>
        <dbReference type="ARBA" id="ARBA00022833"/>
    </source>
</evidence>
<keyword evidence="1" id="KW-0479">Metal-binding</keyword>
<reference evidence="8" key="1">
    <citation type="submission" date="2025-08" db="UniProtKB">
        <authorList>
            <consortium name="RefSeq"/>
        </authorList>
    </citation>
    <scope>IDENTIFICATION</scope>
</reference>
<evidence type="ECO:0000256" key="4">
    <source>
        <dbReference type="SAM" id="MobiDB-lite"/>
    </source>
</evidence>
<keyword evidence="7" id="KW-1185">Reference proteome</keyword>